<feature type="transmembrane region" description="Helical" evidence="1">
    <location>
        <begin position="6"/>
        <end position="28"/>
    </location>
</feature>
<keyword evidence="1" id="KW-0812">Transmembrane</keyword>
<keyword evidence="3" id="KW-1185">Reference proteome</keyword>
<accession>A0AAJ0BK78</accession>
<gene>
    <name evidence="2" type="ORF">QBC47DRAFT_375379</name>
</gene>
<comment type="caution">
    <text evidence="2">The sequence shown here is derived from an EMBL/GenBank/DDBJ whole genome shotgun (WGS) entry which is preliminary data.</text>
</comment>
<proteinExistence type="predicted"/>
<evidence type="ECO:0000313" key="3">
    <source>
        <dbReference type="Proteomes" id="UP001239445"/>
    </source>
</evidence>
<keyword evidence="1" id="KW-0472">Membrane</keyword>
<dbReference type="EMBL" id="MU839829">
    <property type="protein sequence ID" value="KAK1758659.1"/>
    <property type="molecule type" value="Genomic_DNA"/>
</dbReference>
<organism evidence="2 3">
    <name type="scientific">Echria macrotheca</name>
    <dbReference type="NCBI Taxonomy" id="438768"/>
    <lineage>
        <taxon>Eukaryota</taxon>
        <taxon>Fungi</taxon>
        <taxon>Dikarya</taxon>
        <taxon>Ascomycota</taxon>
        <taxon>Pezizomycotina</taxon>
        <taxon>Sordariomycetes</taxon>
        <taxon>Sordariomycetidae</taxon>
        <taxon>Sordariales</taxon>
        <taxon>Schizotheciaceae</taxon>
        <taxon>Echria</taxon>
    </lineage>
</organism>
<name>A0AAJ0BK78_9PEZI</name>
<protein>
    <submittedName>
        <fullName evidence="2">Uncharacterized protein</fullName>
    </submittedName>
</protein>
<reference evidence="2" key="1">
    <citation type="submission" date="2023-06" db="EMBL/GenBank/DDBJ databases">
        <title>Genome-scale phylogeny and comparative genomics of the fungal order Sordariales.</title>
        <authorList>
            <consortium name="Lawrence Berkeley National Laboratory"/>
            <person name="Hensen N."/>
            <person name="Bonometti L."/>
            <person name="Westerberg I."/>
            <person name="Brannstrom I.O."/>
            <person name="Guillou S."/>
            <person name="Cros-Aarteil S."/>
            <person name="Calhoun S."/>
            <person name="Haridas S."/>
            <person name="Kuo A."/>
            <person name="Mondo S."/>
            <person name="Pangilinan J."/>
            <person name="Riley R."/>
            <person name="Labutti K."/>
            <person name="Andreopoulos B."/>
            <person name="Lipzen A."/>
            <person name="Chen C."/>
            <person name="Yanf M."/>
            <person name="Daum C."/>
            <person name="Ng V."/>
            <person name="Clum A."/>
            <person name="Steindorff A."/>
            <person name="Ohm R."/>
            <person name="Martin F."/>
            <person name="Silar P."/>
            <person name="Natvig D."/>
            <person name="Lalanne C."/>
            <person name="Gautier V."/>
            <person name="Ament-Velasquez S.L."/>
            <person name="Kruys A."/>
            <person name="Hutchinson M.I."/>
            <person name="Powell A.J."/>
            <person name="Barry K."/>
            <person name="Miller A.N."/>
            <person name="Grigoriev I.V."/>
            <person name="Debuchy R."/>
            <person name="Gladieux P."/>
            <person name="Thoren M.H."/>
            <person name="Johannesson H."/>
        </authorList>
    </citation>
    <scope>NUCLEOTIDE SEQUENCE</scope>
    <source>
        <strain evidence="2">PSN4</strain>
    </source>
</reference>
<keyword evidence="1" id="KW-1133">Transmembrane helix</keyword>
<evidence type="ECO:0000313" key="2">
    <source>
        <dbReference type="EMBL" id="KAK1758659.1"/>
    </source>
</evidence>
<sequence>MLTPVCVVYTLCYIIFVLRSLLVVFHISSTPKSNPIDRSINQIPGLFRRERGREGWRCVCFIHSVSSSYPVIFFLGPGGTIFQLDMSLSRKTHTGWRWADGWEGRARWVMGDGDGG</sequence>
<dbReference type="Proteomes" id="UP001239445">
    <property type="component" value="Unassembled WGS sequence"/>
</dbReference>
<evidence type="ECO:0000256" key="1">
    <source>
        <dbReference type="SAM" id="Phobius"/>
    </source>
</evidence>
<dbReference type="AlphaFoldDB" id="A0AAJ0BK78"/>